<reference evidence="12 13" key="1">
    <citation type="submission" date="2018-06" db="EMBL/GenBank/DDBJ databases">
        <title>Pedobacter endophyticus sp. nov., an endophytic bacterium isolated from a leaf of Triticum aestivum.</title>
        <authorList>
            <person name="Zhang L."/>
        </authorList>
    </citation>
    <scope>NUCLEOTIDE SEQUENCE [LARGE SCALE GENOMIC DNA]</scope>
    <source>
        <strain evidence="12 13">CM134L-2</strain>
    </source>
</reference>
<dbReference type="InterPro" id="IPR014048">
    <property type="entry name" value="MethylDNA_cys_MeTrfase_DNA-bd"/>
</dbReference>
<dbReference type="CDD" id="cd06445">
    <property type="entry name" value="ATase"/>
    <property type="match status" value="1"/>
</dbReference>
<evidence type="ECO:0000259" key="11">
    <source>
        <dbReference type="Pfam" id="PF02870"/>
    </source>
</evidence>
<dbReference type="Pfam" id="PF02870">
    <property type="entry name" value="Methyltransf_1N"/>
    <property type="match status" value="1"/>
</dbReference>
<dbReference type="PANTHER" id="PTHR10815">
    <property type="entry name" value="METHYLATED-DNA--PROTEIN-CYSTEINE METHYLTRANSFERASE"/>
    <property type="match status" value="1"/>
</dbReference>
<keyword evidence="3 9" id="KW-0963">Cytoplasm</keyword>
<keyword evidence="7 9" id="KW-0234">DNA repair</keyword>
<dbReference type="GO" id="GO:0003908">
    <property type="term" value="F:methylated-DNA-[protein]-cysteine S-methyltransferase activity"/>
    <property type="evidence" value="ECO:0007669"/>
    <property type="project" value="UniProtKB-UniRule"/>
</dbReference>
<dbReference type="InterPro" id="IPR008332">
    <property type="entry name" value="MethylG_MeTrfase_N"/>
</dbReference>
<dbReference type="Pfam" id="PF01035">
    <property type="entry name" value="DNA_binding_1"/>
    <property type="match status" value="1"/>
</dbReference>
<dbReference type="InterPro" id="IPR036388">
    <property type="entry name" value="WH-like_DNA-bd_sf"/>
</dbReference>
<accession>A0A443YJN2</accession>
<dbReference type="GO" id="GO:0005737">
    <property type="term" value="C:cytoplasm"/>
    <property type="evidence" value="ECO:0007669"/>
    <property type="project" value="UniProtKB-SubCell"/>
</dbReference>
<evidence type="ECO:0000256" key="4">
    <source>
        <dbReference type="ARBA" id="ARBA00022603"/>
    </source>
</evidence>
<comment type="catalytic activity">
    <reaction evidence="8 9">
        <text>a 6-O-methyl-2'-deoxyguanosine in DNA + L-cysteinyl-[protein] = S-methyl-L-cysteinyl-[protein] + a 2'-deoxyguanosine in DNA</text>
        <dbReference type="Rhea" id="RHEA:24000"/>
        <dbReference type="Rhea" id="RHEA-COMP:10131"/>
        <dbReference type="Rhea" id="RHEA-COMP:10132"/>
        <dbReference type="Rhea" id="RHEA-COMP:11367"/>
        <dbReference type="Rhea" id="RHEA-COMP:11368"/>
        <dbReference type="ChEBI" id="CHEBI:29950"/>
        <dbReference type="ChEBI" id="CHEBI:82612"/>
        <dbReference type="ChEBI" id="CHEBI:85445"/>
        <dbReference type="ChEBI" id="CHEBI:85448"/>
        <dbReference type="EC" id="2.1.1.63"/>
    </reaction>
</comment>
<keyword evidence="6 9" id="KW-0227">DNA damage</keyword>
<comment type="similarity">
    <text evidence="2 9">Belongs to the MGMT family.</text>
</comment>
<dbReference type="Gene3D" id="1.10.10.10">
    <property type="entry name" value="Winged helix-like DNA-binding domain superfamily/Winged helix DNA-binding domain"/>
    <property type="match status" value="1"/>
</dbReference>
<dbReference type="EMBL" id="SAYW01000008">
    <property type="protein sequence ID" value="RWU03953.1"/>
    <property type="molecule type" value="Genomic_DNA"/>
</dbReference>
<comment type="miscellaneous">
    <text evidence="9">This enzyme catalyzes only one turnover and therefore is not strictly catalytic. According to one definition, an enzyme is a biocatalyst that acts repeatedly and over many reaction cycles.</text>
</comment>
<evidence type="ECO:0000256" key="1">
    <source>
        <dbReference type="ARBA" id="ARBA00001286"/>
    </source>
</evidence>
<dbReference type="HAMAP" id="MF_00772">
    <property type="entry name" value="OGT"/>
    <property type="match status" value="1"/>
</dbReference>
<evidence type="ECO:0000256" key="8">
    <source>
        <dbReference type="ARBA" id="ARBA00049348"/>
    </source>
</evidence>
<dbReference type="SUPFAM" id="SSF46767">
    <property type="entry name" value="Methylated DNA-protein cysteine methyltransferase, C-terminal domain"/>
    <property type="match status" value="1"/>
</dbReference>
<keyword evidence="5 9" id="KW-0808">Transferase</keyword>
<keyword evidence="13" id="KW-1185">Reference proteome</keyword>
<evidence type="ECO:0000256" key="2">
    <source>
        <dbReference type="ARBA" id="ARBA00008711"/>
    </source>
</evidence>
<evidence type="ECO:0000256" key="6">
    <source>
        <dbReference type="ARBA" id="ARBA00022763"/>
    </source>
</evidence>
<dbReference type="PANTHER" id="PTHR10815:SF5">
    <property type="entry name" value="METHYLATED-DNA--PROTEIN-CYSTEINE METHYLTRANSFERASE"/>
    <property type="match status" value="1"/>
</dbReference>
<dbReference type="AlphaFoldDB" id="A0A443YJN2"/>
<dbReference type="InterPro" id="IPR036217">
    <property type="entry name" value="MethylDNA_cys_MeTrfase_DNAb"/>
</dbReference>
<evidence type="ECO:0000259" key="10">
    <source>
        <dbReference type="Pfam" id="PF01035"/>
    </source>
</evidence>
<proteinExistence type="inferred from homology"/>
<evidence type="ECO:0000313" key="12">
    <source>
        <dbReference type="EMBL" id="RWU03953.1"/>
    </source>
</evidence>
<dbReference type="GO" id="GO:0032259">
    <property type="term" value="P:methylation"/>
    <property type="evidence" value="ECO:0007669"/>
    <property type="project" value="UniProtKB-KW"/>
</dbReference>
<evidence type="ECO:0000256" key="3">
    <source>
        <dbReference type="ARBA" id="ARBA00022490"/>
    </source>
</evidence>
<comment type="caution">
    <text evidence="12">The sequence shown here is derived from an EMBL/GenBank/DDBJ whole genome shotgun (WGS) entry which is preliminary data.</text>
</comment>
<keyword evidence="4 9" id="KW-0489">Methyltransferase</keyword>
<evidence type="ECO:0000256" key="9">
    <source>
        <dbReference type="HAMAP-Rule" id="MF_00772"/>
    </source>
</evidence>
<dbReference type="FunFam" id="1.10.10.10:FF:000214">
    <property type="entry name" value="Methylated-DNA--protein-cysteine methyltransferase"/>
    <property type="match status" value="1"/>
</dbReference>
<dbReference type="InterPro" id="IPR036631">
    <property type="entry name" value="MGMT_N_sf"/>
</dbReference>
<dbReference type="PROSITE" id="PS00374">
    <property type="entry name" value="MGMT"/>
    <property type="match status" value="1"/>
</dbReference>
<dbReference type="Gene3D" id="3.30.160.70">
    <property type="entry name" value="Methylated DNA-protein cysteine methyltransferase domain"/>
    <property type="match status" value="1"/>
</dbReference>
<protein>
    <recommendedName>
        <fullName evidence="9">Methylated-DNA--protein-cysteine methyltransferase</fullName>
        <ecNumber evidence="9">2.1.1.63</ecNumber>
    </recommendedName>
    <alternativeName>
        <fullName evidence="9">6-O-methylguanine-DNA methyltransferase</fullName>
        <shortName evidence="9">MGMT</shortName>
    </alternativeName>
    <alternativeName>
        <fullName evidence="9">O-6-methylguanine-DNA-alkyltransferase</fullName>
    </alternativeName>
</protein>
<dbReference type="SUPFAM" id="SSF53155">
    <property type="entry name" value="Methylated DNA-protein cysteine methyltransferase domain"/>
    <property type="match status" value="1"/>
</dbReference>
<evidence type="ECO:0000256" key="5">
    <source>
        <dbReference type="ARBA" id="ARBA00022679"/>
    </source>
</evidence>
<sequence>MNTQPLFYKDIPSPVGHIRLITSDKGLVAILWEGEDYRRTKLPTPQLLPEHPILLQTEQQLEEYFKLERREFDIPLDLQGTDFQLRVWQALLDIPYGRVKTYGDLARWLGDIKAVRAVGGALNKNPISIIVPCHRVVGTSGKLVGFAGGVANKAILLDLETAHTTPKLF</sequence>
<organism evidence="12 13">
    <name type="scientific">Pedobacter chitinilyticus</name>
    <dbReference type="NCBI Taxonomy" id="2233776"/>
    <lineage>
        <taxon>Bacteria</taxon>
        <taxon>Pseudomonadati</taxon>
        <taxon>Bacteroidota</taxon>
        <taxon>Sphingobacteriia</taxon>
        <taxon>Sphingobacteriales</taxon>
        <taxon>Sphingobacteriaceae</taxon>
        <taxon>Pedobacter</taxon>
    </lineage>
</organism>
<name>A0A443YJN2_9SPHI</name>
<comment type="subcellular location">
    <subcellularLocation>
        <location evidence="9">Cytoplasm</location>
    </subcellularLocation>
</comment>
<evidence type="ECO:0000313" key="13">
    <source>
        <dbReference type="Proteomes" id="UP000284120"/>
    </source>
</evidence>
<dbReference type="NCBIfam" id="TIGR00589">
    <property type="entry name" value="ogt"/>
    <property type="match status" value="1"/>
</dbReference>
<dbReference type="Proteomes" id="UP000284120">
    <property type="component" value="Unassembled WGS sequence"/>
</dbReference>
<comment type="catalytic activity">
    <reaction evidence="1 9">
        <text>a 4-O-methyl-thymidine in DNA + L-cysteinyl-[protein] = a thymidine in DNA + S-methyl-L-cysteinyl-[protein]</text>
        <dbReference type="Rhea" id="RHEA:53428"/>
        <dbReference type="Rhea" id="RHEA-COMP:10131"/>
        <dbReference type="Rhea" id="RHEA-COMP:10132"/>
        <dbReference type="Rhea" id="RHEA-COMP:13555"/>
        <dbReference type="Rhea" id="RHEA-COMP:13556"/>
        <dbReference type="ChEBI" id="CHEBI:29950"/>
        <dbReference type="ChEBI" id="CHEBI:82612"/>
        <dbReference type="ChEBI" id="CHEBI:137386"/>
        <dbReference type="ChEBI" id="CHEBI:137387"/>
        <dbReference type="EC" id="2.1.1.63"/>
    </reaction>
</comment>
<comment type="function">
    <text evidence="9">Involved in the cellular defense against the biological effects of O6-methylguanine (O6-MeG) and O4-methylthymine (O4-MeT) in DNA. Repairs the methylated nucleobase in DNA by stoichiometrically transferring the methyl group to a cysteine residue in the enzyme. This is a suicide reaction: the enzyme is irreversibly inactivated.</text>
</comment>
<feature type="domain" description="Methylated-DNA-[protein]-cysteine S-methyltransferase DNA binding" evidence="10">
    <location>
        <begin position="82"/>
        <end position="161"/>
    </location>
</feature>
<dbReference type="InterPro" id="IPR023546">
    <property type="entry name" value="MGMT"/>
</dbReference>
<dbReference type="EC" id="2.1.1.63" evidence="9"/>
<dbReference type="GO" id="GO:0006307">
    <property type="term" value="P:DNA alkylation repair"/>
    <property type="evidence" value="ECO:0007669"/>
    <property type="project" value="UniProtKB-UniRule"/>
</dbReference>
<feature type="domain" description="Methylguanine DNA methyltransferase ribonuclease-like" evidence="11">
    <location>
        <begin position="7"/>
        <end position="78"/>
    </location>
</feature>
<gene>
    <name evidence="12" type="ORF">DPV69_19925</name>
</gene>
<feature type="active site" description="Nucleophile; methyl group acceptor" evidence="9">
    <location>
        <position position="133"/>
    </location>
</feature>
<evidence type="ECO:0000256" key="7">
    <source>
        <dbReference type="ARBA" id="ARBA00023204"/>
    </source>
</evidence>
<dbReference type="InterPro" id="IPR001497">
    <property type="entry name" value="MethylDNA_cys_MeTrfase_AS"/>
</dbReference>
<dbReference type="OrthoDB" id="9802228at2"/>
<dbReference type="RefSeq" id="WP_113649191.1">
    <property type="nucleotide sequence ID" value="NZ_QMHN01000008.1"/>
</dbReference>